<dbReference type="Proteomes" id="UP000243180">
    <property type="component" value="Chromosome"/>
</dbReference>
<dbReference type="EMBL" id="AP014879">
    <property type="protein sequence ID" value="BAV33703.1"/>
    <property type="molecule type" value="Genomic_DNA"/>
</dbReference>
<keyword evidence="2" id="KW-1185">Reference proteome</keyword>
<evidence type="ECO:0000313" key="1">
    <source>
        <dbReference type="EMBL" id="BAV33703.1"/>
    </source>
</evidence>
<accession>A0A1B4XFY5</accession>
<reference evidence="1 2" key="1">
    <citation type="submission" date="2015-05" db="EMBL/GenBank/DDBJ databases">
        <title>Complete genome sequence of a sulfur-oxidizing gammaproteobacterium strain HA5.</title>
        <authorList>
            <person name="Miura A."/>
            <person name="Kojima H."/>
            <person name="Fukui M."/>
        </authorList>
    </citation>
    <scope>NUCLEOTIDE SEQUENCE [LARGE SCALE GENOMIC DNA]</scope>
    <source>
        <strain evidence="1 2">HA5</strain>
    </source>
</reference>
<sequence length="76" mass="8066">MHKEHAADAGFPGIAFATLPKTGETVAIRYGERIYYRVDSAKTADELNAIYGVTPGQARAILASALAGWKTPSTIS</sequence>
<protein>
    <submittedName>
        <fullName evidence="1">Uncharacterized protein</fullName>
    </submittedName>
</protein>
<organism evidence="1 2">
    <name type="scientific">Sulfuricaulis limicola</name>
    <dbReference type="NCBI Taxonomy" id="1620215"/>
    <lineage>
        <taxon>Bacteria</taxon>
        <taxon>Pseudomonadati</taxon>
        <taxon>Pseudomonadota</taxon>
        <taxon>Gammaproteobacteria</taxon>
        <taxon>Acidiferrobacterales</taxon>
        <taxon>Acidiferrobacteraceae</taxon>
        <taxon>Sulfuricaulis</taxon>
    </lineage>
</organism>
<dbReference type="RefSeq" id="WP_148665020.1">
    <property type="nucleotide sequence ID" value="NZ_AP014879.1"/>
</dbReference>
<dbReference type="InParanoid" id="A0A1B4XFY5"/>
<dbReference type="OrthoDB" id="8420607at2"/>
<dbReference type="AlphaFoldDB" id="A0A1B4XFY5"/>
<proteinExistence type="predicted"/>
<evidence type="ECO:0000313" key="2">
    <source>
        <dbReference type="Proteomes" id="UP000243180"/>
    </source>
</evidence>
<dbReference type="KEGG" id="slim:SCL_1392"/>
<gene>
    <name evidence="1" type="ORF">SCL_1392</name>
</gene>
<name>A0A1B4XFY5_9GAMM</name>